<dbReference type="InterPro" id="IPR036393">
    <property type="entry name" value="AceGlu_kinase-like_sf"/>
</dbReference>
<feature type="domain" description="Aspartate/glutamate/uridylate kinase" evidence="5">
    <location>
        <begin position="2"/>
        <end position="107"/>
    </location>
</feature>
<keyword evidence="4" id="KW-0067">ATP-binding</keyword>
<dbReference type="InterPro" id="IPR019797">
    <property type="entry name" value="Glutamate_5-kinase_CS"/>
</dbReference>
<proteinExistence type="predicted"/>
<sequence>AHGVVPIINENDVIATEELVFGDNDQLSAYVAENFDAELLLLLSDIDALYDKDPRQHSDAVVRKEVSKIFPEELDAPAIATNEFATGGIVTKLKAANFLLNNGKKMFLATGFGLEDARSFLLDGVHKGGTFFSKN</sequence>
<dbReference type="PANTHER" id="PTHR43654:SF3">
    <property type="entry name" value="GLUTAMATE 5-KINASE"/>
    <property type="match status" value="1"/>
</dbReference>
<evidence type="ECO:0000259" key="5">
    <source>
        <dbReference type="Pfam" id="PF00696"/>
    </source>
</evidence>
<dbReference type="PANTHER" id="PTHR43654">
    <property type="entry name" value="GLUTAMATE 5-KINASE"/>
    <property type="match status" value="1"/>
</dbReference>
<dbReference type="Pfam" id="PF00696">
    <property type="entry name" value="AA_kinase"/>
    <property type="match status" value="1"/>
</dbReference>
<dbReference type="EC" id="2.7.2.11" evidence="6"/>
<gene>
    <name evidence="6" type="ORF">HELGO_WM96374</name>
</gene>
<dbReference type="AlphaFoldDB" id="A0A6S6SRM7"/>
<evidence type="ECO:0000313" key="6">
    <source>
        <dbReference type="EMBL" id="CAA6808320.1"/>
    </source>
</evidence>
<dbReference type="GO" id="GO:0005524">
    <property type="term" value="F:ATP binding"/>
    <property type="evidence" value="ECO:0007669"/>
    <property type="project" value="UniProtKB-KW"/>
</dbReference>
<feature type="non-terminal residue" evidence="6">
    <location>
        <position position="1"/>
    </location>
</feature>
<dbReference type="PROSITE" id="PS00902">
    <property type="entry name" value="GLUTAMATE_5_KINASE"/>
    <property type="match status" value="1"/>
</dbReference>
<dbReference type="InterPro" id="IPR001057">
    <property type="entry name" value="Glu/AcGlu_kinase"/>
</dbReference>
<dbReference type="Gene3D" id="3.40.1160.10">
    <property type="entry name" value="Acetylglutamate kinase-like"/>
    <property type="match status" value="1"/>
</dbReference>
<dbReference type="InterPro" id="IPR001048">
    <property type="entry name" value="Asp/Glu/Uridylate_kinase"/>
</dbReference>
<name>A0A6S6SRM7_9BACT</name>
<keyword evidence="3 6" id="KW-0418">Kinase</keyword>
<reference evidence="6" key="1">
    <citation type="submission" date="2020-01" db="EMBL/GenBank/DDBJ databases">
        <authorList>
            <person name="Meier V. D."/>
            <person name="Meier V D."/>
        </authorList>
    </citation>
    <scope>NUCLEOTIDE SEQUENCE</scope>
    <source>
        <strain evidence="6">HLG_WM_MAG_03</strain>
    </source>
</reference>
<evidence type="ECO:0000256" key="2">
    <source>
        <dbReference type="ARBA" id="ARBA00022741"/>
    </source>
</evidence>
<organism evidence="6">
    <name type="scientific">uncultured Sulfurovum sp</name>
    <dbReference type="NCBI Taxonomy" id="269237"/>
    <lineage>
        <taxon>Bacteria</taxon>
        <taxon>Pseudomonadati</taxon>
        <taxon>Campylobacterota</taxon>
        <taxon>Epsilonproteobacteria</taxon>
        <taxon>Campylobacterales</taxon>
        <taxon>Sulfurovaceae</taxon>
        <taxon>Sulfurovum</taxon>
        <taxon>environmental samples</taxon>
    </lineage>
</organism>
<keyword evidence="2" id="KW-0547">Nucleotide-binding</keyword>
<accession>A0A6S6SRM7</accession>
<dbReference type="GO" id="GO:0005829">
    <property type="term" value="C:cytosol"/>
    <property type="evidence" value="ECO:0007669"/>
    <property type="project" value="TreeGrafter"/>
</dbReference>
<keyword evidence="1 6" id="KW-0808">Transferase</keyword>
<evidence type="ECO:0000256" key="4">
    <source>
        <dbReference type="ARBA" id="ARBA00022840"/>
    </source>
</evidence>
<dbReference type="PRINTS" id="PR00474">
    <property type="entry name" value="GLU5KINASE"/>
</dbReference>
<dbReference type="EMBL" id="CACVAR010000172">
    <property type="protein sequence ID" value="CAA6808320.1"/>
    <property type="molecule type" value="Genomic_DNA"/>
</dbReference>
<protein>
    <submittedName>
        <fullName evidence="6">Glutamate 5-kinase (EC)</fullName>
        <ecNumber evidence="6">2.7.2.11</ecNumber>
    </submittedName>
</protein>
<dbReference type="GO" id="GO:0004349">
    <property type="term" value="F:glutamate 5-kinase activity"/>
    <property type="evidence" value="ECO:0007669"/>
    <property type="project" value="UniProtKB-EC"/>
</dbReference>
<evidence type="ECO:0000256" key="3">
    <source>
        <dbReference type="ARBA" id="ARBA00022777"/>
    </source>
</evidence>
<evidence type="ECO:0000256" key="1">
    <source>
        <dbReference type="ARBA" id="ARBA00022679"/>
    </source>
</evidence>
<dbReference type="SUPFAM" id="SSF53633">
    <property type="entry name" value="Carbamate kinase-like"/>
    <property type="match status" value="1"/>
</dbReference>